<dbReference type="EMBL" id="CADIJR010000062">
    <property type="protein sequence ID" value="CAB3690633.1"/>
    <property type="molecule type" value="Genomic_DNA"/>
</dbReference>
<sequence length="451" mass="49390">MTDGNDKTGAQDALSPAQIVDAFERLGWKNNDPMGQVLRLRRDDPAALGELVTRFLDRGLKHATFIDAALDLMDDVTYAATLRQAWQRALREPVTEGLAEVLDSAALQWPQLFAGHWPALLAAAEAGAGGPRFNTDQAWRALDAETARAWLAQLPPTIEADSPDQLRARALLHSRQPQTVSRAWRLGFGGGVDPDAIYWLMEVGYADDDGQARALHGEQPLHIRFDAAQRQQMAASQPAWRREIQRLHPTWGWPAPDAESPMATVTAGRMGGALAAACGLCHGPLHRLMTLPRPDVAGIDCATPLTLATCLSCQGWEQDGPILFFRHDGDGAPQAHPSQRQAEPVTPEFPAEPLREADVTLFQAPARWAWQDWGDSNGRQNLSRVGGPPSWVQSAGYPACPDCDQRMSFAMQLDSDLPQADGGDWMWGSGGCNYSFWCGHCRVSAHLWQCT</sequence>
<gene>
    <name evidence="1" type="ORF">LMG26845_04724</name>
</gene>
<protein>
    <recommendedName>
        <fullName evidence="3">DUF1963 domain-containing protein</fullName>
    </recommendedName>
</protein>
<dbReference type="Proteomes" id="UP000507979">
    <property type="component" value="Unassembled WGS sequence"/>
</dbReference>
<accession>A0A6J5B4D9</accession>
<dbReference type="RefSeq" id="WP_082404499.1">
    <property type="nucleotide sequence ID" value="NZ_CADIJR010000062.1"/>
</dbReference>
<evidence type="ECO:0000313" key="1">
    <source>
        <dbReference type="EMBL" id="CAB3690633.1"/>
    </source>
</evidence>
<keyword evidence="2" id="KW-1185">Reference proteome</keyword>
<organism evidence="1 2">
    <name type="scientific">Achromobacter insuavis</name>
    <dbReference type="NCBI Taxonomy" id="1287735"/>
    <lineage>
        <taxon>Bacteria</taxon>
        <taxon>Pseudomonadati</taxon>
        <taxon>Pseudomonadota</taxon>
        <taxon>Betaproteobacteria</taxon>
        <taxon>Burkholderiales</taxon>
        <taxon>Alcaligenaceae</taxon>
        <taxon>Achromobacter</taxon>
    </lineage>
</organism>
<dbReference type="AlphaFoldDB" id="A0A6J5B4D9"/>
<evidence type="ECO:0008006" key="3">
    <source>
        <dbReference type="Google" id="ProtNLM"/>
    </source>
</evidence>
<proteinExistence type="predicted"/>
<name>A0A6J5B4D9_9BURK</name>
<reference evidence="1 2" key="1">
    <citation type="submission" date="2020-04" db="EMBL/GenBank/DDBJ databases">
        <authorList>
            <person name="De Canck E."/>
        </authorList>
    </citation>
    <scope>NUCLEOTIDE SEQUENCE [LARGE SCALE GENOMIC DNA]</scope>
    <source>
        <strain evidence="1 2">LMG 26845</strain>
    </source>
</reference>
<dbReference type="GeneID" id="92900605"/>
<evidence type="ECO:0000313" key="2">
    <source>
        <dbReference type="Proteomes" id="UP000507979"/>
    </source>
</evidence>